<keyword evidence="6 12" id="KW-0999">Mitochondrion inner membrane</keyword>
<keyword evidence="5 13" id="KW-0812">Transmembrane</keyword>
<gene>
    <name evidence="14" type="ORF">VPNG_07750</name>
</gene>
<evidence type="ECO:0000313" key="14">
    <source>
        <dbReference type="EMBL" id="ROV99628.1"/>
    </source>
</evidence>
<dbReference type="AlphaFoldDB" id="A0A423W8F7"/>
<keyword evidence="9 12" id="KW-0496">Mitochondrion</keyword>
<comment type="similarity">
    <text evidence="3 12">Belongs to the fungal cytochrome c oxidase subunit 7a family.</text>
</comment>
<dbReference type="STRING" id="1230097.A0A423W8F7"/>
<dbReference type="OrthoDB" id="2317211at2759"/>
<evidence type="ECO:0000256" key="13">
    <source>
        <dbReference type="SAM" id="Phobius"/>
    </source>
</evidence>
<dbReference type="PANTHER" id="PTHR28264">
    <property type="entry name" value="CYTOCHROME C OXIDASE SUBUNIT 7A"/>
    <property type="match status" value="1"/>
</dbReference>
<evidence type="ECO:0000256" key="12">
    <source>
        <dbReference type="PIRNR" id="PIRNR000283"/>
    </source>
</evidence>
<dbReference type="Proteomes" id="UP000285146">
    <property type="component" value="Unassembled WGS sequence"/>
</dbReference>
<dbReference type="InParanoid" id="A0A423W8F7"/>
<dbReference type="GO" id="GO:0016491">
    <property type="term" value="F:oxidoreductase activity"/>
    <property type="evidence" value="ECO:0007669"/>
    <property type="project" value="UniProtKB-KW"/>
</dbReference>
<dbReference type="InterPro" id="IPR014368">
    <property type="entry name" value="Cyt_c_oxidase_su7a_fun"/>
</dbReference>
<feature type="transmembrane region" description="Helical" evidence="13">
    <location>
        <begin position="14"/>
        <end position="34"/>
    </location>
</feature>
<keyword evidence="8 12" id="KW-0560">Oxidoreductase</keyword>
<keyword evidence="10 12" id="KW-0472">Membrane</keyword>
<proteinExistence type="inferred from homology"/>
<keyword evidence="7 13" id="KW-1133">Transmembrane helix</keyword>
<dbReference type="FunCoup" id="A0A423W8F7">
    <property type="interactions" value="71"/>
</dbReference>
<accession>A0A423W8F7</accession>
<sequence length="60" mass="6921">MAIRPVVGMLRRNLITDIGVSLAIGVAMGNVYWYGFHMPRTHARDDFYRAIEEDRANKRV</sequence>
<evidence type="ECO:0000256" key="8">
    <source>
        <dbReference type="ARBA" id="ARBA00023002"/>
    </source>
</evidence>
<dbReference type="GO" id="GO:0006123">
    <property type="term" value="P:mitochondrial electron transport, cytochrome c to oxygen"/>
    <property type="evidence" value="ECO:0007669"/>
    <property type="project" value="InterPro"/>
</dbReference>
<evidence type="ECO:0000256" key="5">
    <source>
        <dbReference type="ARBA" id="ARBA00022692"/>
    </source>
</evidence>
<dbReference type="EMBL" id="LKEB01000058">
    <property type="protein sequence ID" value="ROV99628.1"/>
    <property type="molecule type" value="Genomic_DNA"/>
</dbReference>
<comment type="caution">
    <text evidence="14">The sequence shown here is derived from an EMBL/GenBank/DDBJ whole genome shotgun (WGS) entry which is preliminary data.</text>
</comment>
<comment type="subcellular location">
    <subcellularLocation>
        <location evidence="1">Mitochondrion inner membrane</location>
        <topology evidence="1">Single-pass membrane protein</topology>
    </subcellularLocation>
</comment>
<dbReference type="PANTHER" id="PTHR28264:SF1">
    <property type="entry name" value="CYTOCHROME C OXIDASE SUBUNIT 6C"/>
    <property type="match status" value="1"/>
</dbReference>
<dbReference type="PIRSF" id="PIRSF000283">
    <property type="entry name" value="COX9"/>
    <property type="match status" value="1"/>
</dbReference>
<name>A0A423W8F7_9PEZI</name>
<evidence type="ECO:0000256" key="7">
    <source>
        <dbReference type="ARBA" id="ARBA00022989"/>
    </source>
</evidence>
<comment type="pathway">
    <text evidence="2 12">Energy metabolism; oxidative phosphorylation.</text>
</comment>
<protein>
    <recommendedName>
        <fullName evidence="4 12">Cytochrome c oxidase subunit 9, mitochondrial</fullName>
    </recommendedName>
    <alternativeName>
        <fullName evidence="11 12">Cytochrome c oxidase polypeptide VIIA</fullName>
    </alternativeName>
</protein>
<dbReference type="CDD" id="cd22888">
    <property type="entry name" value="CcO_VIIa_fungal"/>
    <property type="match status" value="1"/>
</dbReference>
<evidence type="ECO:0000313" key="15">
    <source>
        <dbReference type="Proteomes" id="UP000285146"/>
    </source>
</evidence>
<dbReference type="GO" id="GO:0004129">
    <property type="term" value="F:cytochrome-c oxidase activity"/>
    <property type="evidence" value="ECO:0007669"/>
    <property type="project" value="TreeGrafter"/>
</dbReference>
<evidence type="ECO:0000256" key="3">
    <source>
        <dbReference type="ARBA" id="ARBA00008862"/>
    </source>
</evidence>
<evidence type="ECO:0000256" key="4">
    <source>
        <dbReference type="ARBA" id="ARBA00016081"/>
    </source>
</evidence>
<keyword evidence="15" id="KW-1185">Reference proteome</keyword>
<evidence type="ECO:0000256" key="10">
    <source>
        <dbReference type="ARBA" id="ARBA00023136"/>
    </source>
</evidence>
<dbReference type="GO" id="GO:0005743">
    <property type="term" value="C:mitochondrial inner membrane"/>
    <property type="evidence" value="ECO:0007669"/>
    <property type="project" value="UniProtKB-SubCell"/>
</dbReference>
<evidence type="ECO:0000256" key="1">
    <source>
        <dbReference type="ARBA" id="ARBA00004434"/>
    </source>
</evidence>
<evidence type="ECO:0000256" key="9">
    <source>
        <dbReference type="ARBA" id="ARBA00023128"/>
    </source>
</evidence>
<evidence type="ECO:0000256" key="11">
    <source>
        <dbReference type="ARBA" id="ARBA00031091"/>
    </source>
</evidence>
<reference evidence="14 15" key="1">
    <citation type="submission" date="2015-09" db="EMBL/GenBank/DDBJ databases">
        <title>Host preference determinants of Valsa canker pathogens revealed by comparative genomics.</title>
        <authorList>
            <person name="Yin Z."/>
            <person name="Huang L."/>
        </authorList>
    </citation>
    <scope>NUCLEOTIDE SEQUENCE [LARGE SCALE GENOMIC DNA]</scope>
    <source>
        <strain evidence="14 15">SXYLt</strain>
    </source>
</reference>
<dbReference type="UniPathway" id="UPA00705"/>
<evidence type="ECO:0000256" key="2">
    <source>
        <dbReference type="ARBA" id="ARBA00004673"/>
    </source>
</evidence>
<organism evidence="14 15">
    <name type="scientific">Cytospora leucostoma</name>
    <dbReference type="NCBI Taxonomy" id="1230097"/>
    <lineage>
        <taxon>Eukaryota</taxon>
        <taxon>Fungi</taxon>
        <taxon>Dikarya</taxon>
        <taxon>Ascomycota</taxon>
        <taxon>Pezizomycotina</taxon>
        <taxon>Sordariomycetes</taxon>
        <taxon>Sordariomycetidae</taxon>
        <taxon>Diaporthales</taxon>
        <taxon>Cytosporaceae</taxon>
        <taxon>Cytospora</taxon>
    </lineage>
</organism>
<evidence type="ECO:0000256" key="6">
    <source>
        <dbReference type="ARBA" id="ARBA00022792"/>
    </source>
</evidence>
<comment type="function">
    <text evidence="12">Component of the cytochrome c oxidase, the last enzyme in the mitochondrial electron transport chain which drives oxidative phosphorylation.</text>
</comment>